<evidence type="ECO:0000256" key="2">
    <source>
        <dbReference type="SAM" id="Phobius"/>
    </source>
</evidence>
<dbReference type="Proteomes" id="UP000178721">
    <property type="component" value="Unassembled WGS sequence"/>
</dbReference>
<accession>A0A1G2E4M2</accession>
<feature type="transmembrane region" description="Helical" evidence="2">
    <location>
        <begin position="12"/>
        <end position="31"/>
    </location>
</feature>
<comment type="caution">
    <text evidence="3">The sequence shown here is derived from an EMBL/GenBank/DDBJ whole genome shotgun (WGS) entry which is preliminary data.</text>
</comment>
<dbReference type="Pfam" id="PF04203">
    <property type="entry name" value="Sortase"/>
    <property type="match status" value="1"/>
</dbReference>
<dbReference type="InterPro" id="IPR023365">
    <property type="entry name" value="Sortase_dom-sf"/>
</dbReference>
<dbReference type="Gene3D" id="2.40.260.10">
    <property type="entry name" value="Sortase"/>
    <property type="match status" value="1"/>
</dbReference>
<sequence>MIKNFPKEELLSFLKIFIFCFVIVFLAMNLGTIKRMFNYKIVYGGEEIIQTQNEIIPREEAALIAKQDSIEIPKIQIEAPLVFIESAEKSVFSQALDKGVVHYPGSSLPGEEGQIIFLGHSAPLGWPKVKYDWVFSKLGDLVPGDKIYFYYNQQKYTYTVKEKVILNKGEDLPAHADGALVLITCWPPGVDRRRMAVIAD</sequence>
<dbReference type="InterPro" id="IPR005754">
    <property type="entry name" value="Sortase"/>
</dbReference>
<dbReference type="SUPFAM" id="SSF63817">
    <property type="entry name" value="Sortase"/>
    <property type="match status" value="1"/>
</dbReference>
<evidence type="ECO:0000313" key="3">
    <source>
        <dbReference type="EMBL" id="OGZ20649.1"/>
    </source>
</evidence>
<keyword evidence="2" id="KW-0472">Membrane</keyword>
<name>A0A1G2E4M2_9BACT</name>
<dbReference type="EMBL" id="MHMA01000005">
    <property type="protein sequence ID" value="OGZ20649.1"/>
    <property type="molecule type" value="Genomic_DNA"/>
</dbReference>
<dbReference type="AlphaFoldDB" id="A0A1G2E4M2"/>
<evidence type="ECO:0008006" key="5">
    <source>
        <dbReference type="Google" id="ProtNLM"/>
    </source>
</evidence>
<organism evidence="3 4">
    <name type="scientific">Candidatus Nealsonbacteria bacterium RIFCSPHIGHO2_01_FULL_43_31</name>
    <dbReference type="NCBI Taxonomy" id="1801665"/>
    <lineage>
        <taxon>Bacteria</taxon>
        <taxon>Candidatus Nealsoniibacteriota</taxon>
    </lineage>
</organism>
<keyword evidence="2" id="KW-0812">Transmembrane</keyword>
<dbReference type="NCBIfam" id="TIGR01076">
    <property type="entry name" value="sortase_fam"/>
    <property type="match status" value="1"/>
</dbReference>
<evidence type="ECO:0000313" key="4">
    <source>
        <dbReference type="Proteomes" id="UP000178721"/>
    </source>
</evidence>
<dbReference type="GO" id="GO:0016787">
    <property type="term" value="F:hydrolase activity"/>
    <property type="evidence" value="ECO:0007669"/>
    <property type="project" value="UniProtKB-KW"/>
</dbReference>
<gene>
    <name evidence="3" type="ORF">A2654_00895</name>
</gene>
<keyword evidence="1" id="KW-0378">Hydrolase</keyword>
<evidence type="ECO:0000256" key="1">
    <source>
        <dbReference type="ARBA" id="ARBA00022801"/>
    </source>
</evidence>
<keyword evidence="2" id="KW-1133">Transmembrane helix</keyword>
<protein>
    <recommendedName>
        <fullName evidence="5">Sortase</fullName>
    </recommendedName>
</protein>
<reference evidence="3 4" key="1">
    <citation type="journal article" date="2016" name="Nat. Commun.">
        <title>Thousands of microbial genomes shed light on interconnected biogeochemical processes in an aquifer system.</title>
        <authorList>
            <person name="Anantharaman K."/>
            <person name="Brown C.T."/>
            <person name="Hug L.A."/>
            <person name="Sharon I."/>
            <person name="Castelle C.J."/>
            <person name="Probst A.J."/>
            <person name="Thomas B.C."/>
            <person name="Singh A."/>
            <person name="Wilkins M.J."/>
            <person name="Karaoz U."/>
            <person name="Brodie E.L."/>
            <person name="Williams K.H."/>
            <person name="Hubbard S.S."/>
            <person name="Banfield J.F."/>
        </authorList>
    </citation>
    <scope>NUCLEOTIDE SEQUENCE [LARGE SCALE GENOMIC DNA]</scope>
</reference>
<proteinExistence type="predicted"/>